<accession>A0AB33JT65</accession>
<name>A0AB33JT65_9ACTN</name>
<reference evidence="1" key="1">
    <citation type="submission" date="2024-07" db="EMBL/GenBank/DDBJ databases">
        <title>Complete genome sequences of cellulolytic bacteria, Kitasatospora sp. CMC57 and Streptomyces sp. CMC78, isolated from Japanese agricultural soil.</title>
        <authorList>
            <person name="Hashimoto T."/>
            <person name="Ito M."/>
            <person name="Iwamoto M."/>
            <person name="Fukahori D."/>
            <person name="Shoda T."/>
            <person name="Sakoda M."/>
            <person name="Morohoshi T."/>
            <person name="Mitsuboshi M."/>
            <person name="Nishizawa T."/>
        </authorList>
    </citation>
    <scope>NUCLEOTIDE SEQUENCE</scope>
    <source>
        <strain evidence="1">CMC57</strain>
    </source>
</reference>
<gene>
    <name evidence="1" type="ORF">KCMC57_15830</name>
</gene>
<protein>
    <recommendedName>
        <fullName evidence="2">LppX_LprAFG lipoprotein</fullName>
    </recommendedName>
</protein>
<dbReference type="AlphaFoldDB" id="A0AB33JT65"/>
<proteinExistence type="predicted"/>
<sequence length="251" mass="26044">MTSSVLSAVRARPATTTAGLVGLVVSGVLLALLTDSAAVSRPVTTDEAAQLALSRLTTYESSPALVEITVPSGSARTRVHGLVDFRTHHAVGSYATDGAGTGGMIAWDQGGLGVAPDRQPADPGPAGLAHTAEGMPGPDWSPRAYTGDPFDTALHLTMALAADRPDNPQLLAQSGARKLRDEVLEGHAYGVFSGPLPRGSETAESHLTYWVDGDGNLGRVELRTAAGGQPITVELKGRRLDTQVPQAPWGR</sequence>
<organism evidence="1">
    <name type="scientific">Kitasatospora sp. CMC57</name>
    <dbReference type="NCBI Taxonomy" id="3231513"/>
    <lineage>
        <taxon>Bacteria</taxon>
        <taxon>Bacillati</taxon>
        <taxon>Actinomycetota</taxon>
        <taxon>Actinomycetes</taxon>
        <taxon>Kitasatosporales</taxon>
        <taxon>Streptomycetaceae</taxon>
        <taxon>Kitasatospora</taxon>
    </lineage>
</organism>
<evidence type="ECO:0000313" key="1">
    <source>
        <dbReference type="EMBL" id="BFP45215.1"/>
    </source>
</evidence>
<dbReference type="EMBL" id="AP035881">
    <property type="protein sequence ID" value="BFP45215.1"/>
    <property type="molecule type" value="Genomic_DNA"/>
</dbReference>
<evidence type="ECO:0008006" key="2">
    <source>
        <dbReference type="Google" id="ProtNLM"/>
    </source>
</evidence>
<dbReference type="RefSeq" id="WP_407987737.1">
    <property type="nucleotide sequence ID" value="NZ_AP035881.2"/>
</dbReference>